<evidence type="ECO:0000256" key="2">
    <source>
        <dbReference type="ARBA" id="ARBA00009809"/>
    </source>
</evidence>
<sequence length="196" mass="22390">MKLLSSPQLIISHFFCLCFYLTLSFAANNVTYDRHSLVIDGQRKLLISTSIHYPRSVPTVTKEGGVDVIETYVFWNGHELSPGNIHARLYLILRIGPFVAVEWKVLICRMSNRGVPIWLHYVPGTIFRTDNEPFKNFTTLIVNMMKQEKLFASQGGPIILAEASEALHVELMVKGEKLMLCGLQKWLFYKILVYLG</sequence>
<feature type="domain" description="Glycoside hydrolase 35 catalytic" evidence="5">
    <location>
        <begin position="36"/>
        <end position="86"/>
    </location>
</feature>
<evidence type="ECO:0000259" key="5">
    <source>
        <dbReference type="Pfam" id="PF01301"/>
    </source>
</evidence>
<evidence type="ECO:0000256" key="4">
    <source>
        <dbReference type="SAM" id="SignalP"/>
    </source>
</evidence>
<dbReference type="Proteomes" id="UP001188597">
    <property type="component" value="Unassembled WGS sequence"/>
</dbReference>
<dbReference type="Pfam" id="PF01301">
    <property type="entry name" value="Glyco_hydro_35"/>
    <property type="match status" value="2"/>
</dbReference>
<keyword evidence="7" id="KW-1185">Reference proteome</keyword>
<organism evidence="6 7">
    <name type="scientific">Escallonia herrerae</name>
    <dbReference type="NCBI Taxonomy" id="1293975"/>
    <lineage>
        <taxon>Eukaryota</taxon>
        <taxon>Viridiplantae</taxon>
        <taxon>Streptophyta</taxon>
        <taxon>Embryophyta</taxon>
        <taxon>Tracheophyta</taxon>
        <taxon>Spermatophyta</taxon>
        <taxon>Magnoliopsida</taxon>
        <taxon>eudicotyledons</taxon>
        <taxon>Gunneridae</taxon>
        <taxon>Pentapetalae</taxon>
        <taxon>asterids</taxon>
        <taxon>campanulids</taxon>
        <taxon>Escalloniales</taxon>
        <taxon>Escalloniaceae</taxon>
        <taxon>Escallonia</taxon>
    </lineage>
</organism>
<keyword evidence="4" id="KW-0732">Signal</keyword>
<proteinExistence type="inferred from homology"/>
<comment type="caution">
    <text evidence="6">The sequence shown here is derived from an EMBL/GenBank/DDBJ whole genome shotgun (WGS) entry which is preliminary data.</text>
</comment>
<dbReference type="EC" id="3.2.1.23" evidence="3"/>
<evidence type="ECO:0000313" key="7">
    <source>
        <dbReference type="Proteomes" id="UP001188597"/>
    </source>
</evidence>
<comment type="similarity">
    <text evidence="2">Belongs to the glycosyl hydrolase 35 family.</text>
</comment>
<feature type="domain" description="Glycoside hydrolase 35 catalytic" evidence="5">
    <location>
        <begin position="88"/>
        <end position="161"/>
    </location>
</feature>
<dbReference type="SUPFAM" id="SSF51445">
    <property type="entry name" value="(Trans)glycosidases"/>
    <property type="match status" value="1"/>
</dbReference>
<comment type="catalytic activity">
    <reaction evidence="1">
        <text>Hydrolysis of terminal non-reducing beta-D-galactose residues in beta-D-galactosides.</text>
        <dbReference type="EC" id="3.2.1.23"/>
    </reaction>
</comment>
<dbReference type="GO" id="GO:0005975">
    <property type="term" value="P:carbohydrate metabolic process"/>
    <property type="evidence" value="ECO:0007669"/>
    <property type="project" value="InterPro"/>
</dbReference>
<dbReference type="InterPro" id="IPR031330">
    <property type="entry name" value="Gly_Hdrlase_35_cat"/>
</dbReference>
<dbReference type="PANTHER" id="PTHR23421">
    <property type="entry name" value="BETA-GALACTOSIDASE RELATED"/>
    <property type="match status" value="1"/>
</dbReference>
<dbReference type="InterPro" id="IPR001944">
    <property type="entry name" value="Glycoside_Hdrlase_35"/>
</dbReference>
<dbReference type="EMBL" id="JAVXUP010001057">
    <property type="protein sequence ID" value="KAK3016605.1"/>
    <property type="molecule type" value="Genomic_DNA"/>
</dbReference>
<accession>A0AA89AVB1</accession>
<feature type="signal peptide" evidence="4">
    <location>
        <begin position="1"/>
        <end position="26"/>
    </location>
</feature>
<dbReference type="GO" id="GO:0004565">
    <property type="term" value="F:beta-galactosidase activity"/>
    <property type="evidence" value="ECO:0007669"/>
    <property type="project" value="UniProtKB-EC"/>
</dbReference>
<evidence type="ECO:0000313" key="6">
    <source>
        <dbReference type="EMBL" id="KAK3016605.1"/>
    </source>
</evidence>
<evidence type="ECO:0000256" key="1">
    <source>
        <dbReference type="ARBA" id="ARBA00001412"/>
    </source>
</evidence>
<reference evidence="6" key="1">
    <citation type="submission" date="2022-12" db="EMBL/GenBank/DDBJ databases">
        <title>Draft genome assemblies for two species of Escallonia (Escalloniales).</title>
        <authorList>
            <person name="Chanderbali A."/>
            <person name="Dervinis C."/>
            <person name="Anghel I."/>
            <person name="Soltis D."/>
            <person name="Soltis P."/>
            <person name="Zapata F."/>
        </authorList>
    </citation>
    <scope>NUCLEOTIDE SEQUENCE</scope>
    <source>
        <strain evidence="6">UCBG64.0493</strain>
        <tissue evidence="6">Leaf</tissue>
    </source>
</reference>
<feature type="chain" id="PRO_5041743528" description="beta-galactosidase" evidence="4">
    <location>
        <begin position="27"/>
        <end position="196"/>
    </location>
</feature>
<dbReference type="Gene3D" id="3.20.20.80">
    <property type="entry name" value="Glycosidases"/>
    <property type="match status" value="1"/>
</dbReference>
<name>A0AA89AVB1_9ASTE</name>
<evidence type="ECO:0000256" key="3">
    <source>
        <dbReference type="ARBA" id="ARBA00012756"/>
    </source>
</evidence>
<protein>
    <recommendedName>
        <fullName evidence="3">beta-galactosidase</fullName>
        <ecNumber evidence="3">3.2.1.23</ecNumber>
    </recommendedName>
</protein>
<dbReference type="InterPro" id="IPR017853">
    <property type="entry name" value="GH"/>
</dbReference>
<gene>
    <name evidence="6" type="ORF">RJ639_006528</name>
</gene>
<dbReference type="AlphaFoldDB" id="A0AA89AVB1"/>